<proteinExistence type="predicted"/>
<dbReference type="EMBL" id="MKCT01000061">
    <property type="protein sequence ID" value="OHX18022.1"/>
    <property type="molecule type" value="Genomic_DNA"/>
</dbReference>
<dbReference type="Proteomes" id="UP000180088">
    <property type="component" value="Unassembled WGS sequence"/>
</dbReference>
<dbReference type="RefSeq" id="WP_071114250.1">
    <property type="nucleotide sequence ID" value="NZ_MKCS01000001.1"/>
</dbReference>
<evidence type="ECO:0000313" key="4">
    <source>
        <dbReference type="Proteomes" id="UP000180280"/>
    </source>
</evidence>
<name>A0A1S1X2L9_9NEIS</name>
<gene>
    <name evidence="2" type="ORF">BI344_10765</name>
    <name evidence="1" type="ORF">BI347_09045</name>
</gene>
<comment type="caution">
    <text evidence="1">The sequence shown here is derived from an EMBL/GenBank/DDBJ whole genome shotgun (WGS) entry which is preliminary data.</text>
</comment>
<evidence type="ECO:0000313" key="2">
    <source>
        <dbReference type="EMBL" id="OHX18022.1"/>
    </source>
</evidence>
<protein>
    <submittedName>
        <fullName evidence="1">Uncharacterized protein</fullName>
    </submittedName>
</protein>
<dbReference type="Proteomes" id="UP000180280">
    <property type="component" value="Unassembled WGS sequence"/>
</dbReference>
<keyword evidence="4" id="KW-1185">Reference proteome</keyword>
<dbReference type="EMBL" id="MKCS01000001">
    <property type="protein sequence ID" value="OHX13645.1"/>
    <property type="molecule type" value="Genomic_DNA"/>
</dbReference>
<organism evidence="1 3">
    <name type="scientific">Chromobacterium sphagni</name>
    <dbReference type="NCBI Taxonomy" id="1903179"/>
    <lineage>
        <taxon>Bacteria</taxon>
        <taxon>Pseudomonadati</taxon>
        <taxon>Pseudomonadota</taxon>
        <taxon>Betaproteobacteria</taxon>
        <taxon>Neisseriales</taxon>
        <taxon>Chromobacteriaceae</taxon>
        <taxon>Chromobacterium</taxon>
    </lineage>
</organism>
<dbReference type="AlphaFoldDB" id="A0A1S1X2L9"/>
<dbReference type="OrthoDB" id="6994506at2"/>
<evidence type="ECO:0000313" key="3">
    <source>
        <dbReference type="Proteomes" id="UP000180088"/>
    </source>
</evidence>
<accession>A0A1S1X2L9</accession>
<dbReference type="STRING" id="1903179.BI347_09045"/>
<reference evidence="3 4" key="1">
    <citation type="submission" date="2016-09" db="EMBL/GenBank/DDBJ databases">
        <title>Chromobacterium muskegensis sp. nov., an insecticidal bacterium isolated from Sphagnum bogs.</title>
        <authorList>
            <person name="Sparks M.E."/>
            <person name="Blackburn M.B."/>
            <person name="Gundersen-Rindal D.E."/>
            <person name="Mitchell A."/>
            <person name="Farrar R."/>
            <person name="Kuhar D."/>
        </authorList>
    </citation>
    <scope>NUCLEOTIDE SEQUENCE [LARGE SCALE GENOMIC DNA]</scope>
    <source>
        <strain evidence="2 4">14B-1</strain>
        <strain evidence="1 3">37-2</strain>
    </source>
</reference>
<evidence type="ECO:0000313" key="1">
    <source>
        <dbReference type="EMBL" id="OHX13645.1"/>
    </source>
</evidence>
<sequence>MRMLGAGLLLVPCAPDFAAKGDWDGQSFRVSYRRLTLRHGQWLLSERNERGFWENEGDFPAERLFPK</sequence>